<feature type="compositionally biased region" description="Basic residues" evidence="1">
    <location>
        <begin position="40"/>
        <end position="49"/>
    </location>
</feature>
<gene>
    <name evidence="3" type="ORF">LWC34_37560</name>
</gene>
<feature type="region of interest" description="Disordered" evidence="1">
    <location>
        <begin position="1"/>
        <end position="62"/>
    </location>
</feature>
<dbReference type="EMBL" id="JAJVCN010000003">
    <property type="protein sequence ID" value="MCE7008478.1"/>
    <property type="molecule type" value="Genomic_DNA"/>
</dbReference>
<dbReference type="InterPro" id="IPR036397">
    <property type="entry name" value="RNaseH_sf"/>
</dbReference>
<comment type="caution">
    <text evidence="3">The sequence shown here is derived from an EMBL/GenBank/DDBJ whole genome shotgun (WGS) entry which is preliminary data.</text>
</comment>
<dbReference type="InterPro" id="IPR047655">
    <property type="entry name" value="Transpos_IS630-like"/>
</dbReference>
<dbReference type="NCBIfam" id="NF033545">
    <property type="entry name" value="transpos_IS630"/>
    <property type="match status" value="1"/>
</dbReference>
<feature type="domain" description="Tc1-like transposase DDE" evidence="2">
    <location>
        <begin position="72"/>
        <end position="209"/>
    </location>
</feature>
<name>A0ABS8ZPT4_9PSEU</name>
<evidence type="ECO:0000259" key="2">
    <source>
        <dbReference type="Pfam" id="PF13358"/>
    </source>
</evidence>
<keyword evidence="4" id="KW-1185">Reference proteome</keyword>
<dbReference type="InterPro" id="IPR038717">
    <property type="entry name" value="Tc1-like_DDE_dom"/>
</dbReference>
<accession>A0ABS8ZPT4</accession>
<dbReference type="RefSeq" id="WP_233729974.1">
    <property type="nucleotide sequence ID" value="NZ_JAJVCN010000003.1"/>
</dbReference>
<dbReference type="Gene3D" id="3.30.420.10">
    <property type="entry name" value="Ribonuclease H-like superfamily/Ribonuclease H"/>
    <property type="match status" value="1"/>
</dbReference>
<evidence type="ECO:0000313" key="3">
    <source>
        <dbReference type="EMBL" id="MCE7008478.1"/>
    </source>
</evidence>
<proteinExistence type="predicted"/>
<sequence>MDAGAGGQGDREGHRGAVLANPDLDDPARAAGLEQAASRPPRHRTRPGGHRQVGEKGVAAHKKSARRRGAWICFQDESGFSLLPVVRATWAPRGQTPVLTHRFSWKRLSMSGALAYRPDRSEAVFVFGIKEGAYNTASLIEFLTALLDHLDGQKVTLIWDGLPAHRSNDMKAWLATQRHWLRVEPLPGYAPDLNPMETVWGNVKARELANLCPDTIDEAHTAAQAGLERVGSSYQLCFNFLDHTGGLSL</sequence>
<dbReference type="Pfam" id="PF13358">
    <property type="entry name" value="DDE_3"/>
    <property type="match status" value="1"/>
</dbReference>
<reference evidence="3 4" key="1">
    <citation type="submission" date="2021-12" db="EMBL/GenBank/DDBJ databases">
        <title>Genome sequence of Kibdelosporangium philippinense ATCC 49844.</title>
        <authorList>
            <person name="Fedorov E.A."/>
            <person name="Omeragic M."/>
            <person name="Shalygina K.F."/>
            <person name="Maclea K.S."/>
        </authorList>
    </citation>
    <scope>NUCLEOTIDE SEQUENCE [LARGE SCALE GENOMIC DNA]</scope>
    <source>
        <strain evidence="3 4">ATCC 49844</strain>
    </source>
</reference>
<organism evidence="3 4">
    <name type="scientific">Kibdelosporangium philippinense</name>
    <dbReference type="NCBI Taxonomy" id="211113"/>
    <lineage>
        <taxon>Bacteria</taxon>
        <taxon>Bacillati</taxon>
        <taxon>Actinomycetota</taxon>
        <taxon>Actinomycetes</taxon>
        <taxon>Pseudonocardiales</taxon>
        <taxon>Pseudonocardiaceae</taxon>
        <taxon>Kibdelosporangium</taxon>
    </lineage>
</organism>
<evidence type="ECO:0000256" key="1">
    <source>
        <dbReference type="SAM" id="MobiDB-lite"/>
    </source>
</evidence>
<protein>
    <submittedName>
        <fullName evidence="3">IS630 family transposase</fullName>
    </submittedName>
</protein>
<evidence type="ECO:0000313" key="4">
    <source>
        <dbReference type="Proteomes" id="UP001521150"/>
    </source>
</evidence>
<dbReference type="Proteomes" id="UP001521150">
    <property type="component" value="Unassembled WGS sequence"/>
</dbReference>